<dbReference type="InterPro" id="IPR020845">
    <property type="entry name" value="AMP-binding_CS"/>
</dbReference>
<feature type="domain" description="AMP-dependent synthetase/ligase" evidence="3">
    <location>
        <begin position="9"/>
        <end position="371"/>
    </location>
</feature>
<dbReference type="Pfam" id="PF13193">
    <property type="entry name" value="AMP-binding_C"/>
    <property type="match status" value="1"/>
</dbReference>
<dbReference type="Pfam" id="PF00501">
    <property type="entry name" value="AMP-binding"/>
    <property type="match status" value="1"/>
</dbReference>
<dbReference type="GO" id="GO:0031956">
    <property type="term" value="F:medium-chain fatty acid-CoA ligase activity"/>
    <property type="evidence" value="ECO:0007669"/>
    <property type="project" value="TreeGrafter"/>
</dbReference>
<dbReference type="PANTHER" id="PTHR43201">
    <property type="entry name" value="ACYL-COA SYNTHETASE"/>
    <property type="match status" value="1"/>
</dbReference>
<dbReference type="OrthoDB" id="9781737at2"/>
<evidence type="ECO:0000313" key="6">
    <source>
        <dbReference type="Proteomes" id="UP000220527"/>
    </source>
</evidence>
<evidence type="ECO:0000256" key="1">
    <source>
        <dbReference type="ARBA" id="ARBA00006432"/>
    </source>
</evidence>
<evidence type="ECO:0000259" key="4">
    <source>
        <dbReference type="Pfam" id="PF13193"/>
    </source>
</evidence>
<organism evidence="5 6">
    <name type="scientific">Candidatus Viridilinea mediisalina</name>
    <dbReference type="NCBI Taxonomy" id="2024553"/>
    <lineage>
        <taxon>Bacteria</taxon>
        <taxon>Bacillati</taxon>
        <taxon>Chloroflexota</taxon>
        <taxon>Chloroflexia</taxon>
        <taxon>Chloroflexales</taxon>
        <taxon>Chloroflexineae</taxon>
        <taxon>Oscillochloridaceae</taxon>
        <taxon>Candidatus Viridilinea</taxon>
    </lineage>
</organism>
<evidence type="ECO:0000256" key="2">
    <source>
        <dbReference type="ARBA" id="ARBA00022598"/>
    </source>
</evidence>
<dbReference type="InterPro" id="IPR000873">
    <property type="entry name" value="AMP-dep_synth/lig_dom"/>
</dbReference>
<dbReference type="InterPro" id="IPR042099">
    <property type="entry name" value="ANL_N_sf"/>
</dbReference>
<gene>
    <name evidence="5" type="ORF">CJ255_03610</name>
</gene>
<dbReference type="SUPFAM" id="SSF56801">
    <property type="entry name" value="Acetyl-CoA synthetase-like"/>
    <property type="match status" value="1"/>
</dbReference>
<dbReference type="Gene3D" id="3.40.50.12780">
    <property type="entry name" value="N-terminal domain of ligase-like"/>
    <property type="match status" value="1"/>
</dbReference>
<dbReference type="Proteomes" id="UP000220527">
    <property type="component" value="Unassembled WGS sequence"/>
</dbReference>
<evidence type="ECO:0000259" key="3">
    <source>
        <dbReference type="Pfam" id="PF00501"/>
    </source>
</evidence>
<dbReference type="EMBL" id="NQWI01000009">
    <property type="protein sequence ID" value="PDW04477.1"/>
    <property type="molecule type" value="Genomic_DNA"/>
</dbReference>
<dbReference type="PROSITE" id="PS00455">
    <property type="entry name" value="AMP_BINDING"/>
    <property type="match status" value="1"/>
</dbReference>
<comment type="caution">
    <text evidence="5">The sequence shown here is derived from an EMBL/GenBank/DDBJ whole genome shotgun (WGS) entry which is preliminary data.</text>
</comment>
<name>A0A2A6RN68_9CHLR</name>
<proteinExistence type="inferred from homology"/>
<dbReference type="InterPro" id="IPR045851">
    <property type="entry name" value="AMP-bd_C_sf"/>
</dbReference>
<dbReference type="CDD" id="cd17631">
    <property type="entry name" value="FACL_FadD13-like"/>
    <property type="match status" value="1"/>
</dbReference>
<dbReference type="GO" id="GO:0006631">
    <property type="term" value="P:fatty acid metabolic process"/>
    <property type="evidence" value="ECO:0007669"/>
    <property type="project" value="TreeGrafter"/>
</dbReference>
<dbReference type="AlphaFoldDB" id="A0A2A6RN68"/>
<protein>
    <submittedName>
        <fullName evidence="5">Long-chain fatty acid--CoA ligase</fullName>
    </submittedName>
</protein>
<keyword evidence="6" id="KW-1185">Reference proteome</keyword>
<reference evidence="6" key="1">
    <citation type="submission" date="2017-08" db="EMBL/GenBank/DDBJ databases">
        <authorList>
            <person name="Grouzdev D.S."/>
            <person name="Gaisin V.A."/>
            <person name="Rysina M.S."/>
            <person name="Gorlenko V.M."/>
        </authorList>
    </citation>
    <scope>NUCLEOTIDE SEQUENCE [LARGE SCALE GENOMIC DNA]</scope>
    <source>
        <strain evidence="6">Kir15-3F</strain>
    </source>
</reference>
<comment type="similarity">
    <text evidence="1">Belongs to the ATP-dependent AMP-binding enzyme family.</text>
</comment>
<accession>A0A2A6RN68</accession>
<keyword evidence="2 5" id="KW-0436">Ligase</keyword>
<dbReference type="InterPro" id="IPR025110">
    <property type="entry name" value="AMP-bd_C"/>
</dbReference>
<dbReference type="Gene3D" id="3.30.300.30">
    <property type="match status" value="1"/>
</dbReference>
<feature type="domain" description="AMP-binding enzyme C-terminal" evidence="4">
    <location>
        <begin position="422"/>
        <end position="498"/>
    </location>
</feature>
<evidence type="ECO:0000313" key="5">
    <source>
        <dbReference type="EMBL" id="PDW04477.1"/>
    </source>
</evidence>
<dbReference type="PANTHER" id="PTHR43201:SF5">
    <property type="entry name" value="MEDIUM-CHAIN ACYL-COA LIGASE ACSF2, MITOCHONDRIAL"/>
    <property type="match status" value="1"/>
</dbReference>
<sequence>MDLGDWLGRRARLSPERVALYDAQQGMRPISYAEWNRAAARTAGLLRQLGLERGERVAVLAYNCVSFLDIWFACGKLGAILQPLNWRLTQGELAVLLADATPSVLVYGPEFATMAAALRSQAPSVRHWVALDATTLAHPDDLPLSAREACSDSIEPATLAWDDPWVICYTGGTTGVPKGAILTHGNITFNAINTVMSWGLDAHDTAILNTPLFHTGGLNVFTAPLVMAGGASIVCRGFDADQIYDLLAAGHVTIFFGVPTMFVALQQHPRWAEADFSRLKLVISGGAPCPTPIFEAFWQRGVDFKTGYGLTEAGPNTFWLPPADVRRKPGAVGFPLFFVETRITNPQGEACQPDEVGELWVRGPHVCQGYWNRPAETAQTITPEGWLRTGDLAYHDAEGYYTIVGRLKDVIISGGENIYPAEVESILAAHPAVAEVCIIAAPDPKWGEIPLAVAVPLPEQTLDPDDLLAFAGAHLARYKLPRRIIVQASPLPKTAAGKLDKQTLARLYVKDTEVRK</sequence>